<dbReference type="EMBL" id="VSSQ01041007">
    <property type="protein sequence ID" value="MPM94353.1"/>
    <property type="molecule type" value="Genomic_DNA"/>
</dbReference>
<comment type="caution">
    <text evidence="1">The sequence shown here is derived from an EMBL/GenBank/DDBJ whole genome shotgun (WGS) entry which is preliminary data.</text>
</comment>
<name>A0A645E0H1_9ZZZZ</name>
<organism evidence="1">
    <name type="scientific">bioreactor metagenome</name>
    <dbReference type="NCBI Taxonomy" id="1076179"/>
    <lineage>
        <taxon>unclassified sequences</taxon>
        <taxon>metagenomes</taxon>
        <taxon>ecological metagenomes</taxon>
    </lineage>
</organism>
<accession>A0A645E0H1</accession>
<evidence type="ECO:0000313" key="1">
    <source>
        <dbReference type="EMBL" id="MPM94353.1"/>
    </source>
</evidence>
<protein>
    <submittedName>
        <fullName evidence="1">Uncharacterized protein</fullName>
    </submittedName>
</protein>
<gene>
    <name evidence="1" type="ORF">SDC9_141499</name>
</gene>
<proteinExistence type="predicted"/>
<reference evidence="1" key="1">
    <citation type="submission" date="2019-08" db="EMBL/GenBank/DDBJ databases">
        <authorList>
            <person name="Kucharzyk K."/>
            <person name="Murdoch R.W."/>
            <person name="Higgins S."/>
            <person name="Loffler F."/>
        </authorList>
    </citation>
    <scope>NUCLEOTIDE SEQUENCE</scope>
</reference>
<dbReference type="AlphaFoldDB" id="A0A645E0H1"/>
<sequence>MFFFKCEEPLLEIAGKDVPDSKAVSACLVHVGRSYAL</sequence>